<dbReference type="GO" id="GO:0008168">
    <property type="term" value="F:methyltransferase activity"/>
    <property type="evidence" value="ECO:0007669"/>
    <property type="project" value="UniProtKB-KW"/>
</dbReference>
<dbReference type="GO" id="GO:0046872">
    <property type="term" value="F:metal ion binding"/>
    <property type="evidence" value="ECO:0007669"/>
    <property type="project" value="UniProtKB-KW"/>
</dbReference>
<dbReference type="GO" id="GO:0032196">
    <property type="term" value="P:transposition"/>
    <property type="evidence" value="ECO:0007669"/>
    <property type="project" value="UniProtKB-KW"/>
</dbReference>
<gene>
    <name evidence="11" type="ORF">B2A_14000</name>
</gene>
<keyword evidence="11" id="KW-0808">Transferase</keyword>
<dbReference type="GO" id="GO:0003677">
    <property type="term" value="F:DNA binding"/>
    <property type="evidence" value="ECO:0007669"/>
    <property type="project" value="UniProtKB-KW"/>
</dbReference>
<evidence type="ECO:0000256" key="4">
    <source>
        <dbReference type="ARBA" id="ARBA00022833"/>
    </source>
</evidence>
<feature type="compositionally biased region" description="Basic and acidic residues" evidence="7">
    <location>
        <begin position="1"/>
        <end position="12"/>
    </location>
</feature>
<evidence type="ECO:0000256" key="3">
    <source>
        <dbReference type="ARBA" id="ARBA00022723"/>
    </source>
</evidence>
<dbReference type="AlphaFoldDB" id="T0ZLV2"/>
<dbReference type="InterPro" id="IPR021027">
    <property type="entry name" value="Transposase_put_HTH"/>
</dbReference>
<feature type="region of interest" description="Disordered" evidence="7">
    <location>
        <begin position="441"/>
        <end position="466"/>
    </location>
</feature>
<evidence type="ECO:0000256" key="2">
    <source>
        <dbReference type="ARBA" id="ARBA00022578"/>
    </source>
</evidence>
<keyword evidence="2" id="KW-0815">Transposition</keyword>
<keyword evidence="6" id="KW-0233">DNA recombination</keyword>
<feature type="region of interest" description="Disordered" evidence="7">
    <location>
        <begin position="1"/>
        <end position="25"/>
    </location>
</feature>
<dbReference type="GO" id="GO:0006310">
    <property type="term" value="P:DNA recombination"/>
    <property type="evidence" value="ECO:0007669"/>
    <property type="project" value="UniProtKB-KW"/>
</dbReference>
<keyword evidence="5" id="KW-0238">DNA-binding</keyword>
<dbReference type="NCBIfam" id="NF040570">
    <property type="entry name" value="guided_TnpB"/>
    <property type="match status" value="1"/>
</dbReference>
<sequence length="478" mass="53477">ARLKTVKRDPSKRARWKKKDQDNERGRTAIRYRAYPTPSQTGKVMRIAGSCRFVKNLAKEQWDLARRFGTRSPSYTRQSADLKELRDDPKLTPWLAEAPSQILQQAIRDTNTAYQRFFSGQSRYPVWTKRSSRTSFRDPQDVKFRRLSRRWGEVKIQGVGWVEVRAHRAVVASRITSATVTVEPDGKMFISVLCELHKRQPTKPLAAENTTVGIDRGVAVAIATSDGELINRENWTPKEKERLRRLEQARERKKAARKSEHTKAKEKGALSKRKSAKQEKTELAIAVLYGRARRRRKDFVEQESCDLAKNHRLSVFEDLHLSAMTHSARGTVENPGKRVAQKAGLNRSMLDKGLGAILSRTQDKVIGHGHAVSRVPAPGTSITCPVPECGHVDPANRVSRSVFICIACGYKAHADINAAIIICERGIKLALAGGTPVAALRGNNSEPDSSGAEPEHWGRRGSGNQETGYITVREVALQ</sequence>
<dbReference type="Pfam" id="PF07282">
    <property type="entry name" value="Cas12f1-like_TNB"/>
    <property type="match status" value="1"/>
</dbReference>
<dbReference type="Pfam" id="PF12323">
    <property type="entry name" value="HTH_OrfB_IS605"/>
    <property type="match status" value="1"/>
</dbReference>
<evidence type="ECO:0000256" key="6">
    <source>
        <dbReference type="ARBA" id="ARBA00023172"/>
    </source>
</evidence>
<dbReference type="InterPro" id="IPR010095">
    <property type="entry name" value="Cas12f1-like_TNB"/>
</dbReference>
<feature type="domain" description="Cas12f1-like TNB" evidence="9">
    <location>
        <begin position="360"/>
        <end position="422"/>
    </location>
</feature>
<reference evidence="11" key="1">
    <citation type="submission" date="2013-08" db="EMBL/GenBank/DDBJ databases">
        <authorList>
            <person name="Mendez C."/>
            <person name="Richter M."/>
            <person name="Ferrer M."/>
            <person name="Sanchez J."/>
        </authorList>
    </citation>
    <scope>NUCLEOTIDE SEQUENCE</scope>
</reference>
<evidence type="ECO:0000259" key="9">
    <source>
        <dbReference type="Pfam" id="PF07282"/>
    </source>
</evidence>
<proteinExistence type="inferred from homology"/>
<feature type="domain" description="Transposase putative helix-turn-helix" evidence="10">
    <location>
        <begin position="28"/>
        <end position="62"/>
    </location>
</feature>
<accession>T0ZLV2</accession>
<keyword evidence="3" id="KW-0479">Metal-binding</keyword>
<evidence type="ECO:0000259" key="10">
    <source>
        <dbReference type="Pfam" id="PF12323"/>
    </source>
</evidence>
<organism evidence="11">
    <name type="scientific">mine drainage metagenome</name>
    <dbReference type="NCBI Taxonomy" id="410659"/>
    <lineage>
        <taxon>unclassified sequences</taxon>
        <taxon>metagenomes</taxon>
        <taxon>ecological metagenomes</taxon>
    </lineage>
</organism>
<keyword evidence="11" id="KW-0489">Methyltransferase</keyword>
<feature type="domain" description="Probable transposase IS891/IS1136/IS1341" evidence="8">
    <location>
        <begin position="200"/>
        <end position="326"/>
    </location>
</feature>
<comment type="similarity">
    <text evidence="1">In the C-terminal section; belongs to the transposase 35 family.</text>
</comment>
<comment type="caution">
    <text evidence="11">The sequence shown here is derived from an EMBL/GenBank/DDBJ whole genome shotgun (WGS) entry which is preliminary data.</text>
</comment>
<evidence type="ECO:0000259" key="8">
    <source>
        <dbReference type="Pfam" id="PF01385"/>
    </source>
</evidence>
<dbReference type="GO" id="GO:0032259">
    <property type="term" value="P:methylation"/>
    <property type="evidence" value="ECO:0007669"/>
    <property type="project" value="UniProtKB-KW"/>
</dbReference>
<evidence type="ECO:0000256" key="7">
    <source>
        <dbReference type="SAM" id="MobiDB-lite"/>
    </source>
</evidence>
<feature type="non-terminal residue" evidence="11">
    <location>
        <position position="1"/>
    </location>
</feature>
<reference evidence="11" key="2">
    <citation type="journal article" date="2014" name="ISME J.">
        <title>Microbial stratification in low pH oxic and suboxic macroscopic growths along an acid mine drainage.</title>
        <authorList>
            <person name="Mendez-Garcia C."/>
            <person name="Mesa V."/>
            <person name="Sprenger R.R."/>
            <person name="Richter M."/>
            <person name="Diez M.S."/>
            <person name="Solano J."/>
            <person name="Bargiela R."/>
            <person name="Golyshina O.V."/>
            <person name="Manteca A."/>
            <person name="Ramos J.L."/>
            <person name="Gallego J.R."/>
            <person name="Llorente I."/>
            <person name="Martins Dos Santos V.A."/>
            <person name="Jensen O.N."/>
            <person name="Pelaez A.I."/>
            <person name="Sanchez J."/>
            <person name="Ferrer M."/>
        </authorList>
    </citation>
    <scope>NUCLEOTIDE SEQUENCE</scope>
</reference>
<dbReference type="InterPro" id="IPR001959">
    <property type="entry name" value="Transposase"/>
</dbReference>
<feature type="region of interest" description="Disordered" evidence="7">
    <location>
        <begin position="246"/>
        <end position="277"/>
    </location>
</feature>
<name>T0ZLV2_9ZZZZ</name>
<dbReference type="EMBL" id="AUZZ01010150">
    <property type="protein sequence ID" value="EQD30775.1"/>
    <property type="molecule type" value="Genomic_DNA"/>
</dbReference>
<evidence type="ECO:0000256" key="1">
    <source>
        <dbReference type="ARBA" id="ARBA00008761"/>
    </source>
</evidence>
<protein>
    <submittedName>
        <fullName evidence="11">DNA (Cytosine-5-)-methyltransferase</fullName>
    </submittedName>
</protein>
<evidence type="ECO:0000256" key="5">
    <source>
        <dbReference type="ARBA" id="ARBA00023125"/>
    </source>
</evidence>
<keyword evidence="4" id="KW-0862">Zinc</keyword>
<dbReference type="Pfam" id="PF01385">
    <property type="entry name" value="OrfB_IS605"/>
    <property type="match status" value="1"/>
</dbReference>
<evidence type="ECO:0000313" key="11">
    <source>
        <dbReference type="EMBL" id="EQD30775.1"/>
    </source>
</evidence>
<feature type="compositionally biased region" description="Basic and acidic residues" evidence="7">
    <location>
        <begin position="257"/>
        <end position="269"/>
    </location>
</feature>